<dbReference type="InterPro" id="IPR006656">
    <property type="entry name" value="Mopterin_OxRdtase"/>
</dbReference>
<dbReference type="GO" id="GO:0016491">
    <property type="term" value="F:oxidoreductase activity"/>
    <property type="evidence" value="ECO:0007669"/>
    <property type="project" value="InterPro"/>
</dbReference>
<dbReference type="SUPFAM" id="SSF53706">
    <property type="entry name" value="Formate dehydrogenase/DMSO reductase, domains 1-3"/>
    <property type="match status" value="1"/>
</dbReference>
<gene>
    <name evidence="4" type="ORF">GWK48_07490</name>
</gene>
<dbReference type="RefSeq" id="WP_174631026.1">
    <property type="nucleotide sequence ID" value="NZ_CP049074.1"/>
</dbReference>
<sequence length="586" mass="65542">MVIACTRDCYDTCIFDDNYVPLKAEPTSGFTCSRGLKDLARNERNRVGSAYVEGKEVSVEEAILYVAEKMKGLKGSDMLHVEYDGNQGLLTWYFPARLWNVLGSVSTDYSICSLEGHEGIKAFHGSSMGALPEEMEKYSAVAFWGSEAVYSFIHGWRLFKDKYKIAIDVRKSETAKRSEKSYIIRPGSDAFLAIAIMKILVEQGYAKPDLVNLEVLKDKLKKFDMDYLISATGLSEDEVRELADLYAYYRPLSIIGFALGRALNGGYSTGLISLIPALLGLRRGFYYSNSGGWGIDFSYLRGTHAVHPKTIGMGEVGSRIDEFKLLFVWNSNPVVTLPGGDRIVEAVDEGRLFLIVHDPFWSETAKVANVVIPAPTFLEKEDVVYSYWHPYLVYNKPIRPKRGLSEVELMIKLGKALGVSHSLLEEDPWRAVDVALRRTNVTVDELRTKGIVKLRPKVEAEEVNLDSFPTPQDLKVQEGDVLVFSAHPNYTNSQFSEVYGKREGVVYSSKYEGIGYLVGDGGRMKVVFKRADLPEGVLFMYKSGLVSLGKSVNSVIRPVRNRFGGPRLNDKVYVVVNGEKGELSEY</sequence>
<proteinExistence type="predicted"/>
<dbReference type="Gene3D" id="3.30.2070.10">
    <property type="entry name" value="Formate dehydrogenase/DMSO reductase"/>
    <property type="match status" value="1"/>
</dbReference>
<keyword evidence="1" id="KW-0408">Iron</keyword>
<evidence type="ECO:0000259" key="3">
    <source>
        <dbReference type="Pfam" id="PF00384"/>
    </source>
</evidence>
<evidence type="ECO:0000256" key="1">
    <source>
        <dbReference type="ARBA" id="ARBA00023004"/>
    </source>
</evidence>
<feature type="domain" description="Molybdopterin oxidoreductase" evidence="3">
    <location>
        <begin position="90"/>
        <end position="384"/>
    </location>
</feature>
<keyword evidence="5" id="KW-1185">Reference proteome</keyword>
<dbReference type="Gene3D" id="3.40.228.10">
    <property type="entry name" value="Dimethylsulfoxide Reductase, domain 2"/>
    <property type="match status" value="1"/>
</dbReference>
<dbReference type="EMBL" id="CP049074">
    <property type="protein sequence ID" value="QKR00237.1"/>
    <property type="molecule type" value="Genomic_DNA"/>
</dbReference>
<dbReference type="GO" id="GO:0051536">
    <property type="term" value="F:iron-sulfur cluster binding"/>
    <property type="evidence" value="ECO:0007669"/>
    <property type="project" value="UniProtKB-KW"/>
</dbReference>
<dbReference type="PANTHER" id="PTHR43742">
    <property type="entry name" value="TRIMETHYLAMINE-N-OXIDE REDUCTASE"/>
    <property type="match status" value="1"/>
</dbReference>
<evidence type="ECO:0000256" key="2">
    <source>
        <dbReference type="ARBA" id="ARBA00023014"/>
    </source>
</evidence>
<dbReference type="AlphaFoldDB" id="A0A6N0NVK1"/>
<keyword evidence="2" id="KW-0411">Iron-sulfur</keyword>
<dbReference type="InterPro" id="IPR050612">
    <property type="entry name" value="Prok_Mopterin_Oxidored"/>
</dbReference>
<evidence type="ECO:0000313" key="5">
    <source>
        <dbReference type="Proteomes" id="UP000509301"/>
    </source>
</evidence>
<dbReference type="Proteomes" id="UP000509301">
    <property type="component" value="Chromosome"/>
</dbReference>
<dbReference type="Gene3D" id="3.40.50.740">
    <property type="match status" value="1"/>
</dbReference>
<name>A0A6N0NVK1_9CREN</name>
<accession>A0A6N0NVK1</accession>
<dbReference type="KEGG" id="mten:GWK48_07490"/>
<keyword evidence="2" id="KW-0479">Metal-binding</keyword>
<evidence type="ECO:0000313" key="4">
    <source>
        <dbReference type="EMBL" id="QKR00237.1"/>
    </source>
</evidence>
<protein>
    <submittedName>
        <fullName evidence="4">Molybdopterin-dependent oxidoreductase</fullName>
    </submittedName>
</protein>
<organism evidence="4 5">
    <name type="scientific">Metallosphaera tengchongensis</name>
    <dbReference type="NCBI Taxonomy" id="1532350"/>
    <lineage>
        <taxon>Archaea</taxon>
        <taxon>Thermoproteota</taxon>
        <taxon>Thermoprotei</taxon>
        <taxon>Sulfolobales</taxon>
        <taxon>Sulfolobaceae</taxon>
        <taxon>Metallosphaera</taxon>
    </lineage>
</organism>
<dbReference type="OrthoDB" id="23466at2157"/>
<dbReference type="Pfam" id="PF00384">
    <property type="entry name" value="Molybdopterin"/>
    <property type="match status" value="1"/>
</dbReference>
<reference evidence="4 5" key="1">
    <citation type="submission" date="2020-02" db="EMBL/GenBank/DDBJ databases">
        <title>Comparative genome analysis reveals the metabolism and evolution of the thermophilic archaeal genus Metallosphaera.</title>
        <authorList>
            <person name="Jiang C."/>
        </authorList>
    </citation>
    <scope>NUCLEOTIDE SEQUENCE [LARGE SCALE GENOMIC DNA]</scope>
    <source>
        <strain evidence="4 5">Ric-A</strain>
    </source>
</reference>
<dbReference type="GeneID" id="55641781"/>
<dbReference type="PANTHER" id="PTHR43742:SF6">
    <property type="entry name" value="OXIDOREDUCTASE YYAE-RELATED"/>
    <property type="match status" value="1"/>
</dbReference>